<organism evidence="1 2">
    <name type="scientific">Brevibacillus fulvus</name>
    <dbReference type="NCBI Taxonomy" id="1125967"/>
    <lineage>
        <taxon>Bacteria</taxon>
        <taxon>Bacillati</taxon>
        <taxon>Bacillota</taxon>
        <taxon>Bacilli</taxon>
        <taxon>Bacillales</taxon>
        <taxon>Paenibacillaceae</taxon>
        <taxon>Brevibacillus</taxon>
    </lineage>
</organism>
<reference evidence="1" key="1">
    <citation type="submission" date="2021-01" db="EMBL/GenBank/DDBJ databases">
        <title>Genomic Encyclopedia of Type Strains, Phase IV (KMG-IV): sequencing the most valuable type-strain genomes for metagenomic binning, comparative biology and taxonomic classification.</title>
        <authorList>
            <person name="Goeker M."/>
        </authorList>
    </citation>
    <scope>NUCLEOTIDE SEQUENCE</scope>
    <source>
        <strain evidence="1">DSM 25523</strain>
    </source>
</reference>
<sequence>MKKRWITAVLTLSMLGFGSVALGDSVLKIYVNGDKIDSDISASDSKTIQKLAEKLGAFSNLDKSDSQLEIEKPKVNLLVLEGIQQLKNKNILFTNPIQGYRDKNIPRTFNVFVDIDNAPVTDDLKIQLVLIGPNGKEVEDGKVMKFSTKKGTSFYFSYPFISTKLGDYGTYKIQAKMKTDDYEDFVVVGENTITVGK</sequence>
<evidence type="ECO:0008006" key="3">
    <source>
        <dbReference type="Google" id="ProtNLM"/>
    </source>
</evidence>
<accession>A0A938XWM6</accession>
<proteinExistence type="predicted"/>
<dbReference type="EMBL" id="JAFBEB010000002">
    <property type="protein sequence ID" value="MBM7589271.1"/>
    <property type="molecule type" value="Genomic_DNA"/>
</dbReference>
<keyword evidence="2" id="KW-1185">Reference proteome</keyword>
<name>A0A938XWM6_9BACL</name>
<gene>
    <name evidence="1" type="ORF">JOD01_000869</name>
</gene>
<dbReference type="AlphaFoldDB" id="A0A938XWM6"/>
<evidence type="ECO:0000313" key="1">
    <source>
        <dbReference type="EMBL" id="MBM7589271.1"/>
    </source>
</evidence>
<dbReference type="RefSeq" id="WP_204517001.1">
    <property type="nucleotide sequence ID" value="NZ_BAABIN010000015.1"/>
</dbReference>
<comment type="caution">
    <text evidence="1">The sequence shown here is derived from an EMBL/GenBank/DDBJ whole genome shotgun (WGS) entry which is preliminary data.</text>
</comment>
<protein>
    <recommendedName>
        <fullName evidence="3">Copper amine oxidase-like N-terminal domain-containing protein</fullName>
    </recommendedName>
</protein>
<evidence type="ECO:0000313" key="2">
    <source>
        <dbReference type="Proteomes" id="UP000717624"/>
    </source>
</evidence>
<dbReference type="Proteomes" id="UP000717624">
    <property type="component" value="Unassembled WGS sequence"/>
</dbReference>